<accession>A0AAD4S6B3</accession>
<dbReference type="PROSITE" id="PS50082">
    <property type="entry name" value="WD_REPEATS_2"/>
    <property type="match status" value="1"/>
</dbReference>
<dbReference type="PANTHER" id="PTHR13950:SF9">
    <property type="entry name" value="RABCONNECTIN-3A"/>
    <property type="match status" value="1"/>
</dbReference>
<evidence type="ECO:0000313" key="4">
    <source>
        <dbReference type="EMBL" id="KAI3867328.1"/>
    </source>
</evidence>
<dbReference type="InterPro" id="IPR001680">
    <property type="entry name" value="WD40_rpt"/>
</dbReference>
<dbReference type="FunFam" id="2.130.10.10:FF:001240">
    <property type="entry name" value="Transducin family protein / WD-40 repeat family protein"/>
    <property type="match status" value="1"/>
</dbReference>
<dbReference type="Pfam" id="PF12234">
    <property type="entry name" value="Rav1p_C"/>
    <property type="match status" value="1"/>
</dbReference>
<sequence length="2462" mass="270061">MRITTSWSSSSSSSLNNVAQSKPMPNIIDHNEEVKFLPVSLIKSEIIPPSPNNSTPSTVDILLDFSGFSWVSYGISNLLVISQFPSPSEEALKNFGPIFRQVVELASDDQCEDAVRALAWSPLSDGEIAVALGNSIYILSHQGSFCWWQSVVLVQSSKVEAIKWTGSGDGIVTVGTEVVLWKRKSRAWEIAWKFSVEQPQNLVSATWTAEGHVASAHYSNESSPSPLSRCVLVSQSDRRNGVVKTELRHPQPVSMIQWRPSSGIDTHRDVLLTCCLDGTVRLWSDIDNRSAKKSVRDFNDQKTVRPSFHVTAVIETHQSLNGTLGVDTFVTWACDIGGMFDRDGGVDPSFSSDASEFDTTVKCEWLIAFGPQMLLTNWAVHCLDDVSPLRFPRVTLWRRQELLGSRDSTSGLQGSVISNRLIKACISRSKLSGPPTVCSLFQLSSDNSIRWLQLDTSGSNEKDGSLSLDGHAGNVLQVAVHPCSRDVGIAASLDSNGVLLLWSLSSVSSSTLGIPTLVPPTWKILSKILVHNFSSSTYSSLGWAPLALDEARVLLMGHSEGIDCFIVNISERAEHNPSCHKLCTIPFTGHSRADGHVKIFANSLSSTCEKSFLSSSFMLLGVWMNPFLALSWKIVLHCENSASNGGDLIDLVGDISNSGTWRYASEFAGKKYCVVVDFGSSNMPDPHSHDRVTSFAVVGPVNILPSDQLNYNFSCSSAVYHMATGCADGNIKLWRSISSKSSTLEPELENLPWELVGMFSTHQGPVHSLSLGAFGQKIASINRVDQSENVSTLCIWESVCTIGAGHFFLEDKISLDGIVVALNWLLVGDGQSLLGVCTKNQLRVFAQNKSHRQAFGKAGQTLERNIWPCIARARIFPDANDFLWGPRATAVVVHNKYFSLFSKCLPVEKTLKNDQQKIDSACGTNGHNLLEVADKLSTSLPIYHPEALLLNLYTGDLRRAFVAVRHLVGYLTAVTNESGHNSSRLSHVIPQIPLSEYFEDSVSTSNASDKELQWGINTAQVSAGTSFQSSSSQSIGGYSFDPNASSNLLGATSRKSEITGFIESIEKTHEVEAIINMEKSEMLAITDLLGEVSDASRSSAYASLDEPARRFWVPVRFQQLCFLRRLGRLPSMDELVIDSGLIAWAFHSDCQENLLNSVISNEPSWMDLRKLGAGFWFTDVAQLRSRMEKLARLQFLKKRDPKDSALLYIALNRVQVLAGLFKVSKDERDKPLVAFLSRNFQEEKHKAAALKNAYVLMGKHQLELATAFFLLGGDPISAISICAKTLGDEQLALVICRLLEGYGGALEQHLISKILLPSATEKGDYWLASILEWTLGNYSQSFLNFLDLQSDSLADKSILPSNRAAFLDPKVGQYCQMLTTKNSMKNSVGESSAALLSRWATLMTSTSLNRCGLPLDALECLSSSSYILEGVDQGSNSDIGKPGILPGVLKTPLNHSCNWLSADVALNLESNIKLDMAVQYISKLMMEHPGWQDTILTSSECETYESELSVEKFQHKLNLILATFERKFLLNPADLINVILIYSCNNGLSFIGYHVLHDNISQQEPKIASEAGHLLLQPPLPQMFLRATADVSHLFALYIMRCTITSSPLNPSSSELDLFSTCISSELHGWDTDMQRLLHPLRNLRNIMELYSSSFGPENLKSFTPIDLLEYYVLFALAWLQRNLKYLILIVYPILVAYSDGHTPSEIDVASLRKILQQRVEIMHRDSEKGVEDPQGQILKHEQAGQTMFSLPEDERWKIIGASLWRLLTKFTNNQLNSIFNGVEDGNAPIGVSLSTSSHASAESDGSNTLEQIKIVPLFLARLLKRTVARVSSSHIKQLASLLRQKVQKGMPVPTMLWLEQPNLSAPGPLINHLNQGTDILQLLNKEDGASLFEILWQFFANPKEIREGLEQEKIWWLRSISQKSSKGWSDIGSGSEIENGETSNYDQEVSSNTANGTHGSVDGRNSQENLTLHDSRRKDSAPIKEVTKFLKPMEIYKKNGQLLEAMCINSIDRQQIAVASNRKGIIFLNSRDEQSRDQADYIWSESDWPKNGWAGTECTPVPTFVSPGIGLGSEKGKHLGLGGATVGRGSLARPGRDMTGGGAFGIPGYAGMGASGLGWGTQQEFEEFADPPATVENVSSRALSSHPSRPLFLAGSSNTHIYLWEFGKERASATYGVLPAANVPPPYALASISSLKFDHYGHRFVTAAFDGTVCTWQLEVGGRSNICPTESSICFNNYASDVTYVAGSGSVIAAAGHSSTGANVVIWDTLAPPATSQASLVCHEGGACSISVFDNDIGSGSISPIIVTGGKNGDVGLHDFRFIATGKARQRNSNVAESPTHHARSGTLNQVGEHNSGMLWYIPKAHLGTITRVATIPHTSLFLTGSKDGDVKLWDAKRSELVFHWPKLHERHTFLQPSSRGFGGVLQDAVTDIQVLPHGFLTCGGDGTVKLIQLKDMQYRM</sequence>
<dbReference type="Pfam" id="PF00400">
    <property type="entry name" value="WD40"/>
    <property type="match status" value="2"/>
</dbReference>
<feature type="compositionally biased region" description="Polar residues" evidence="2">
    <location>
        <begin position="1941"/>
        <end position="1971"/>
    </location>
</feature>
<dbReference type="InterPro" id="IPR036322">
    <property type="entry name" value="WD40_repeat_dom_sf"/>
</dbReference>
<evidence type="ECO:0000256" key="1">
    <source>
        <dbReference type="PROSITE-ProRule" id="PRU00221"/>
    </source>
</evidence>
<organism evidence="4 5">
    <name type="scientific">Papaver atlanticum</name>
    <dbReference type="NCBI Taxonomy" id="357466"/>
    <lineage>
        <taxon>Eukaryota</taxon>
        <taxon>Viridiplantae</taxon>
        <taxon>Streptophyta</taxon>
        <taxon>Embryophyta</taxon>
        <taxon>Tracheophyta</taxon>
        <taxon>Spermatophyta</taxon>
        <taxon>Magnoliopsida</taxon>
        <taxon>Ranunculales</taxon>
        <taxon>Papaveraceae</taxon>
        <taxon>Papaveroideae</taxon>
        <taxon>Papaver</taxon>
    </lineage>
</organism>
<feature type="region of interest" description="Disordered" evidence="2">
    <location>
        <begin position="1"/>
        <end position="23"/>
    </location>
</feature>
<dbReference type="InterPro" id="IPR022033">
    <property type="entry name" value="Rav1p_C"/>
</dbReference>
<keyword evidence="1" id="KW-0853">WD repeat</keyword>
<name>A0AAD4S6B3_9MAGN</name>
<protein>
    <recommendedName>
        <fullName evidence="3">RAVE complex protein Rav1 C-terminal domain-containing protein</fullName>
    </recommendedName>
</protein>
<dbReference type="Proteomes" id="UP001202328">
    <property type="component" value="Unassembled WGS sequence"/>
</dbReference>
<feature type="domain" description="RAVE complex protein Rav1 C-terminal" evidence="3">
    <location>
        <begin position="776"/>
        <end position="1342"/>
    </location>
</feature>
<gene>
    <name evidence="4" type="ORF">MKW98_001762</name>
</gene>
<feature type="repeat" description="WD" evidence="1">
    <location>
        <begin position="2364"/>
        <end position="2405"/>
    </location>
</feature>
<dbReference type="SMART" id="SM00320">
    <property type="entry name" value="WD40"/>
    <property type="match status" value="11"/>
</dbReference>
<dbReference type="Gene3D" id="2.130.10.10">
    <property type="entry name" value="YVTN repeat-like/Quinoprotein amine dehydrogenase"/>
    <property type="match status" value="3"/>
</dbReference>
<feature type="compositionally biased region" description="Low complexity" evidence="2">
    <location>
        <begin position="1"/>
        <end position="14"/>
    </location>
</feature>
<keyword evidence="5" id="KW-1185">Reference proteome</keyword>
<dbReference type="EMBL" id="JAJJMB010013564">
    <property type="protein sequence ID" value="KAI3867328.1"/>
    <property type="molecule type" value="Genomic_DNA"/>
</dbReference>
<dbReference type="InterPro" id="IPR015943">
    <property type="entry name" value="WD40/YVTN_repeat-like_dom_sf"/>
</dbReference>
<evidence type="ECO:0000259" key="3">
    <source>
        <dbReference type="Pfam" id="PF12234"/>
    </source>
</evidence>
<reference evidence="4" key="1">
    <citation type="submission" date="2022-04" db="EMBL/GenBank/DDBJ databases">
        <title>A functionally conserved STORR gene fusion in Papaver species that diverged 16.8 million years ago.</title>
        <authorList>
            <person name="Catania T."/>
        </authorList>
    </citation>
    <scope>NUCLEOTIDE SEQUENCE</scope>
    <source>
        <strain evidence="4">S-188037</strain>
    </source>
</reference>
<comment type="caution">
    <text evidence="4">The sequence shown here is derived from an EMBL/GenBank/DDBJ whole genome shotgun (WGS) entry which is preliminary data.</text>
</comment>
<dbReference type="SUPFAM" id="SSF50978">
    <property type="entry name" value="WD40 repeat-like"/>
    <property type="match status" value="2"/>
</dbReference>
<evidence type="ECO:0000313" key="5">
    <source>
        <dbReference type="Proteomes" id="UP001202328"/>
    </source>
</evidence>
<dbReference type="GO" id="GO:0007035">
    <property type="term" value="P:vacuolar acidification"/>
    <property type="evidence" value="ECO:0007669"/>
    <property type="project" value="TreeGrafter"/>
</dbReference>
<dbReference type="InterPro" id="IPR052208">
    <property type="entry name" value="DmX-like/RAVE_component"/>
</dbReference>
<feature type="region of interest" description="Disordered" evidence="2">
    <location>
        <begin position="1926"/>
        <end position="1979"/>
    </location>
</feature>
<dbReference type="PANTHER" id="PTHR13950">
    <property type="entry name" value="RABCONNECTIN-RELATED"/>
    <property type="match status" value="1"/>
</dbReference>
<dbReference type="PROSITE" id="PS50294">
    <property type="entry name" value="WD_REPEATS_REGION"/>
    <property type="match status" value="1"/>
</dbReference>
<dbReference type="GO" id="GO:0043291">
    <property type="term" value="C:RAVE complex"/>
    <property type="evidence" value="ECO:0007669"/>
    <property type="project" value="TreeGrafter"/>
</dbReference>
<proteinExistence type="predicted"/>
<evidence type="ECO:0000256" key="2">
    <source>
        <dbReference type="SAM" id="MobiDB-lite"/>
    </source>
</evidence>